<name>A0A382L1D3_9ZZZZ</name>
<dbReference type="InterPro" id="IPR014721">
    <property type="entry name" value="Ribsml_uS5_D2-typ_fold_subgr"/>
</dbReference>
<dbReference type="NCBIfam" id="TIGR00188">
    <property type="entry name" value="rnpA"/>
    <property type="match status" value="1"/>
</dbReference>
<dbReference type="SUPFAM" id="SSF54211">
    <property type="entry name" value="Ribosomal protein S5 domain 2-like"/>
    <property type="match status" value="1"/>
</dbReference>
<dbReference type="GO" id="GO:0030677">
    <property type="term" value="C:ribonuclease P complex"/>
    <property type="evidence" value="ECO:0007669"/>
    <property type="project" value="TreeGrafter"/>
</dbReference>
<keyword evidence="6" id="KW-0694">RNA-binding</keyword>
<organism evidence="7">
    <name type="scientific">marine metagenome</name>
    <dbReference type="NCBI Taxonomy" id="408172"/>
    <lineage>
        <taxon>unclassified sequences</taxon>
        <taxon>metagenomes</taxon>
        <taxon>ecological metagenomes</taxon>
    </lineage>
</organism>
<keyword evidence="3" id="KW-0540">Nuclease</keyword>
<evidence type="ECO:0000256" key="4">
    <source>
        <dbReference type="ARBA" id="ARBA00022759"/>
    </source>
</evidence>
<protein>
    <submittedName>
        <fullName evidence="7">Uncharacterized protein</fullName>
    </submittedName>
</protein>
<sequence length="115" mass="13104">MPVERLRRRKDIQQLFLNGHVVSNRIALVRYLITDSTVARVAIAPGKRLDKRAVVRNKVRRRMREALKLLPIVAHADFVIVPRAEALNLTPAVLARRLKPILEEAGLLEERDNAS</sequence>
<dbReference type="PANTHER" id="PTHR33992:SF1">
    <property type="entry name" value="RIBONUCLEASE P PROTEIN COMPONENT"/>
    <property type="match status" value="1"/>
</dbReference>
<evidence type="ECO:0000256" key="3">
    <source>
        <dbReference type="ARBA" id="ARBA00022722"/>
    </source>
</evidence>
<evidence type="ECO:0000256" key="6">
    <source>
        <dbReference type="ARBA" id="ARBA00022884"/>
    </source>
</evidence>
<dbReference type="AlphaFoldDB" id="A0A382L1D3"/>
<evidence type="ECO:0000256" key="2">
    <source>
        <dbReference type="ARBA" id="ARBA00022694"/>
    </source>
</evidence>
<dbReference type="InterPro" id="IPR020568">
    <property type="entry name" value="Ribosomal_Su5_D2-typ_SF"/>
</dbReference>
<evidence type="ECO:0000256" key="5">
    <source>
        <dbReference type="ARBA" id="ARBA00022801"/>
    </source>
</evidence>
<dbReference type="InterPro" id="IPR020539">
    <property type="entry name" value="RNase_P_CS"/>
</dbReference>
<dbReference type="PROSITE" id="PS00648">
    <property type="entry name" value="RIBONUCLEASE_P"/>
    <property type="match status" value="1"/>
</dbReference>
<dbReference type="InterPro" id="IPR000100">
    <property type="entry name" value="RNase_P"/>
</dbReference>
<accession>A0A382L1D3</accession>
<keyword evidence="4" id="KW-0255">Endonuclease</keyword>
<dbReference type="HAMAP" id="MF_00227">
    <property type="entry name" value="RNase_P"/>
    <property type="match status" value="1"/>
</dbReference>
<keyword evidence="2" id="KW-0819">tRNA processing</keyword>
<evidence type="ECO:0000256" key="1">
    <source>
        <dbReference type="ARBA" id="ARBA00002663"/>
    </source>
</evidence>
<dbReference type="GO" id="GO:0042781">
    <property type="term" value="F:3'-tRNA processing endoribonuclease activity"/>
    <property type="evidence" value="ECO:0007669"/>
    <property type="project" value="TreeGrafter"/>
</dbReference>
<gene>
    <name evidence="7" type="ORF">METZ01_LOCUS283632</name>
</gene>
<evidence type="ECO:0000313" key="7">
    <source>
        <dbReference type="EMBL" id="SVC30778.1"/>
    </source>
</evidence>
<dbReference type="GO" id="GO:0000049">
    <property type="term" value="F:tRNA binding"/>
    <property type="evidence" value="ECO:0007669"/>
    <property type="project" value="InterPro"/>
</dbReference>
<dbReference type="EMBL" id="UINC01084282">
    <property type="protein sequence ID" value="SVC30778.1"/>
    <property type="molecule type" value="Genomic_DNA"/>
</dbReference>
<dbReference type="PANTHER" id="PTHR33992">
    <property type="entry name" value="RIBONUCLEASE P PROTEIN COMPONENT"/>
    <property type="match status" value="1"/>
</dbReference>
<dbReference type="Pfam" id="PF00825">
    <property type="entry name" value="Ribonuclease_P"/>
    <property type="match status" value="1"/>
</dbReference>
<dbReference type="Gene3D" id="3.30.230.10">
    <property type="match status" value="1"/>
</dbReference>
<reference evidence="7" key="1">
    <citation type="submission" date="2018-05" db="EMBL/GenBank/DDBJ databases">
        <authorList>
            <person name="Lanie J.A."/>
            <person name="Ng W.-L."/>
            <person name="Kazmierczak K.M."/>
            <person name="Andrzejewski T.M."/>
            <person name="Davidsen T.M."/>
            <person name="Wayne K.J."/>
            <person name="Tettelin H."/>
            <person name="Glass J.I."/>
            <person name="Rusch D."/>
            <person name="Podicherti R."/>
            <person name="Tsui H.-C.T."/>
            <person name="Winkler M.E."/>
        </authorList>
    </citation>
    <scope>NUCLEOTIDE SEQUENCE</scope>
</reference>
<comment type="function">
    <text evidence="1">RNaseP catalyzes the removal of the 5'-leader sequence from pre-tRNA to produce the mature 5'-terminus. It can also cleave other RNA substrates such as 4.5S RNA. The protein component plays an auxiliary but essential role in vivo by binding to the 5'-leader sequence and broadening the substrate specificity of the ribozyme.</text>
</comment>
<keyword evidence="5" id="KW-0378">Hydrolase</keyword>
<dbReference type="GO" id="GO:0004526">
    <property type="term" value="F:ribonuclease P activity"/>
    <property type="evidence" value="ECO:0007669"/>
    <property type="project" value="InterPro"/>
</dbReference>
<proteinExistence type="inferred from homology"/>